<feature type="transmembrane region" description="Helical" evidence="8">
    <location>
        <begin position="299"/>
        <end position="323"/>
    </location>
</feature>
<gene>
    <name evidence="9" type="ORF">Ae201684_014089</name>
</gene>
<sequence length="324" mass="33655">MMISSGAVFGYAMNKGQVHLPHVIQDQMTFQQFTMMKMFLAALGTSMVSKSIFRAIQPQTFDAMRTKRASDPSHAAVLITGGLILGSGMTISGSCPGSVYVQLGAQIPSSPIVFGGVLVGNIVAGIVKPWIQRWQEEKPRVNSIFSPSWPVHALFGCLIVGTSVILEVVTPEKLYGTSWLPTISGVVVGSVQFPLAMALSRSLGVSASYKIMVGHTKDKLDHIFGCSLSWLQIPLISDLSVLFFALGTIAGSAIAYATSPATPLGPLPTPAASVVGGALIGLGASIAGGCTSGHGLSGVALLMVSSMLVLPSIFAGAIATAFIF</sequence>
<name>A0A6G0WL35_9STRA</name>
<dbReference type="PANTHER" id="PTHR30574">
    <property type="entry name" value="INNER MEMBRANE PROTEIN YEDE"/>
    <property type="match status" value="1"/>
</dbReference>
<keyword evidence="3" id="KW-1003">Cell membrane</keyword>
<proteinExistence type="predicted"/>
<feature type="transmembrane region" description="Helical" evidence="8">
    <location>
        <begin position="178"/>
        <end position="200"/>
    </location>
</feature>
<dbReference type="PANTHER" id="PTHR30574:SF1">
    <property type="entry name" value="SULPHUR TRANSPORT DOMAIN-CONTAINING PROTEIN"/>
    <property type="match status" value="1"/>
</dbReference>
<keyword evidence="6 8" id="KW-1133">Transmembrane helix</keyword>
<evidence type="ECO:0000256" key="3">
    <source>
        <dbReference type="ARBA" id="ARBA00022475"/>
    </source>
</evidence>
<keyword evidence="4" id="KW-0997">Cell inner membrane</keyword>
<evidence type="ECO:0000256" key="1">
    <source>
        <dbReference type="ARBA" id="ARBA00004429"/>
    </source>
</evidence>
<feature type="transmembrane region" description="Helical" evidence="8">
    <location>
        <begin position="239"/>
        <end position="258"/>
    </location>
</feature>
<dbReference type="AlphaFoldDB" id="A0A6G0WL35"/>
<dbReference type="EMBL" id="VJMJ01000184">
    <property type="protein sequence ID" value="KAF0727980.1"/>
    <property type="molecule type" value="Genomic_DNA"/>
</dbReference>
<evidence type="ECO:0000256" key="6">
    <source>
        <dbReference type="ARBA" id="ARBA00022989"/>
    </source>
</evidence>
<feature type="transmembrane region" description="Helical" evidence="8">
    <location>
        <begin position="74"/>
        <end position="92"/>
    </location>
</feature>
<comment type="subcellular location">
    <subcellularLocation>
        <location evidence="1">Cell inner membrane</location>
        <topology evidence="1">Multi-pass membrane protein</topology>
    </subcellularLocation>
</comment>
<reference evidence="9 10" key="1">
    <citation type="submission" date="2019-07" db="EMBL/GenBank/DDBJ databases">
        <title>Genomics analysis of Aphanomyces spp. identifies a new class of oomycete effector associated with host adaptation.</title>
        <authorList>
            <person name="Gaulin E."/>
        </authorList>
    </citation>
    <scope>NUCLEOTIDE SEQUENCE [LARGE SCALE GENOMIC DNA]</scope>
    <source>
        <strain evidence="9 10">ATCC 201684</strain>
    </source>
</reference>
<evidence type="ECO:0000313" key="10">
    <source>
        <dbReference type="Proteomes" id="UP000481153"/>
    </source>
</evidence>
<dbReference type="InterPro" id="IPR007272">
    <property type="entry name" value="Sulf_transp_TsuA/YedE"/>
</dbReference>
<keyword evidence="7 8" id="KW-0472">Membrane</keyword>
<evidence type="ECO:0000256" key="2">
    <source>
        <dbReference type="ARBA" id="ARBA00022448"/>
    </source>
</evidence>
<dbReference type="GO" id="GO:0005886">
    <property type="term" value="C:plasma membrane"/>
    <property type="evidence" value="ECO:0007669"/>
    <property type="project" value="UniProtKB-SubCell"/>
</dbReference>
<dbReference type="VEuPathDB" id="FungiDB:AeMF1_009697"/>
<organism evidence="9 10">
    <name type="scientific">Aphanomyces euteiches</name>
    <dbReference type="NCBI Taxonomy" id="100861"/>
    <lineage>
        <taxon>Eukaryota</taxon>
        <taxon>Sar</taxon>
        <taxon>Stramenopiles</taxon>
        <taxon>Oomycota</taxon>
        <taxon>Saprolegniomycetes</taxon>
        <taxon>Saprolegniales</taxon>
        <taxon>Verrucalvaceae</taxon>
        <taxon>Aphanomyces</taxon>
    </lineage>
</organism>
<evidence type="ECO:0000256" key="8">
    <source>
        <dbReference type="SAM" id="Phobius"/>
    </source>
</evidence>
<accession>A0A6G0WL35</accession>
<comment type="caution">
    <text evidence="9">The sequence shown here is derived from an EMBL/GenBank/DDBJ whole genome shotgun (WGS) entry which is preliminary data.</text>
</comment>
<evidence type="ECO:0000256" key="7">
    <source>
        <dbReference type="ARBA" id="ARBA00023136"/>
    </source>
</evidence>
<feature type="transmembrane region" description="Helical" evidence="8">
    <location>
        <begin position="112"/>
        <end position="131"/>
    </location>
</feature>
<keyword evidence="5 8" id="KW-0812">Transmembrane</keyword>
<feature type="transmembrane region" description="Helical" evidence="8">
    <location>
        <begin position="270"/>
        <end position="287"/>
    </location>
</feature>
<evidence type="ECO:0000256" key="5">
    <source>
        <dbReference type="ARBA" id="ARBA00022692"/>
    </source>
</evidence>
<dbReference type="Proteomes" id="UP000481153">
    <property type="component" value="Unassembled WGS sequence"/>
</dbReference>
<keyword evidence="2" id="KW-0813">Transport</keyword>
<protein>
    <submittedName>
        <fullName evidence="9">Uncharacterized protein</fullName>
    </submittedName>
</protein>
<feature type="transmembrane region" description="Helical" evidence="8">
    <location>
        <begin position="143"/>
        <end position="166"/>
    </location>
</feature>
<evidence type="ECO:0000256" key="4">
    <source>
        <dbReference type="ARBA" id="ARBA00022519"/>
    </source>
</evidence>
<evidence type="ECO:0000313" key="9">
    <source>
        <dbReference type="EMBL" id="KAF0727980.1"/>
    </source>
</evidence>
<keyword evidence="10" id="KW-1185">Reference proteome</keyword>
<dbReference type="Pfam" id="PF04143">
    <property type="entry name" value="Sulf_transp"/>
    <property type="match status" value="1"/>
</dbReference>